<sequence length="313" mass="32846">MGVIGLGAMGSELLSAAVDHPEVEVVAVADISADVVDRLLREHPGLRGGTDPDAVATASQVDAVYIATPPAFHAALAERAMRAGKHVFCEKPLAVDLAEGEAMVALAAETGLVGAVNFALADRAAALEVERALQAGEVGAVESVTIRLAFPEWPREFQRDAAWLARGEQGGFVREVFSHFAFVTDRLLGPLTLESATVDRPAPADAETRVEAGFTAAGVPVVLQGEVKVGLAETYEWEIVGARRSYRLTNWGDLSASDGEGWTLVDPPGARGSEATRLSAFANAVRGEGLVNLADFAAALRVQRVVEGVLASR</sequence>
<dbReference type="Gene3D" id="3.40.50.720">
    <property type="entry name" value="NAD(P)-binding Rossmann-like Domain"/>
    <property type="match status" value="1"/>
</dbReference>
<dbReference type="PANTHER" id="PTHR43818">
    <property type="entry name" value="BCDNA.GH03377"/>
    <property type="match status" value="1"/>
</dbReference>
<organism evidence="3 4">
    <name type="scientific">Knoellia sinensis KCTC 19936</name>
    <dbReference type="NCBI Taxonomy" id="1385520"/>
    <lineage>
        <taxon>Bacteria</taxon>
        <taxon>Bacillati</taxon>
        <taxon>Actinomycetota</taxon>
        <taxon>Actinomycetes</taxon>
        <taxon>Micrococcales</taxon>
        <taxon>Intrasporangiaceae</taxon>
        <taxon>Knoellia</taxon>
    </lineage>
</organism>
<dbReference type="GO" id="GO:0000166">
    <property type="term" value="F:nucleotide binding"/>
    <property type="evidence" value="ECO:0007669"/>
    <property type="project" value="InterPro"/>
</dbReference>
<keyword evidence="4" id="KW-1185">Reference proteome</keyword>
<dbReference type="PANTHER" id="PTHR43818:SF11">
    <property type="entry name" value="BCDNA.GH03377"/>
    <property type="match status" value="1"/>
</dbReference>
<gene>
    <name evidence="3" type="ORF">N802_12165</name>
</gene>
<dbReference type="Gene3D" id="3.30.360.10">
    <property type="entry name" value="Dihydrodipicolinate Reductase, domain 2"/>
    <property type="match status" value="1"/>
</dbReference>
<evidence type="ECO:0000256" key="1">
    <source>
        <dbReference type="ARBA" id="ARBA00023002"/>
    </source>
</evidence>
<accession>A0A0A0J9P0</accession>
<dbReference type="EMBL" id="AVPJ01000002">
    <property type="protein sequence ID" value="KGN34150.1"/>
    <property type="molecule type" value="Genomic_DNA"/>
</dbReference>
<dbReference type="GO" id="GO:0016491">
    <property type="term" value="F:oxidoreductase activity"/>
    <property type="evidence" value="ECO:0007669"/>
    <property type="project" value="UniProtKB-KW"/>
</dbReference>
<dbReference type="InterPro" id="IPR036291">
    <property type="entry name" value="NAD(P)-bd_dom_sf"/>
</dbReference>
<evidence type="ECO:0000313" key="3">
    <source>
        <dbReference type="EMBL" id="KGN34150.1"/>
    </source>
</evidence>
<evidence type="ECO:0000259" key="2">
    <source>
        <dbReference type="Pfam" id="PF01408"/>
    </source>
</evidence>
<dbReference type="eggNOG" id="COG0673">
    <property type="taxonomic scope" value="Bacteria"/>
</dbReference>
<proteinExistence type="predicted"/>
<keyword evidence="1" id="KW-0560">Oxidoreductase</keyword>
<comment type="caution">
    <text evidence="3">The sequence shown here is derived from an EMBL/GenBank/DDBJ whole genome shotgun (WGS) entry which is preliminary data.</text>
</comment>
<evidence type="ECO:0000313" key="4">
    <source>
        <dbReference type="Proteomes" id="UP000030002"/>
    </source>
</evidence>
<name>A0A0A0J9P0_9MICO</name>
<dbReference type="Proteomes" id="UP000030002">
    <property type="component" value="Unassembled WGS sequence"/>
</dbReference>
<dbReference type="SUPFAM" id="SSF51735">
    <property type="entry name" value="NAD(P)-binding Rossmann-fold domains"/>
    <property type="match status" value="1"/>
</dbReference>
<feature type="domain" description="Gfo/Idh/MocA-like oxidoreductase N-terminal" evidence="2">
    <location>
        <begin position="2"/>
        <end position="118"/>
    </location>
</feature>
<dbReference type="InterPro" id="IPR000683">
    <property type="entry name" value="Gfo/Idh/MocA-like_OxRdtase_N"/>
</dbReference>
<dbReference type="Pfam" id="PF01408">
    <property type="entry name" value="GFO_IDH_MocA"/>
    <property type="match status" value="1"/>
</dbReference>
<reference evidence="3 4" key="1">
    <citation type="submission" date="2013-08" db="EMBL/GenBank/DDBJ databases">
        <title>The genome sequence of Knoellia sinensis.</title>
        <authorList>
            <person name="Zhu W."/>
            <person name="Wang G."/>
        </authorList>
    </citation>
    <scope>NUCLEOTIDE SEQUENCE [LARGE SCALE GENOMIC DNA]</scope>
    <source>
        <strain evidence="3 4">KCTC 19936</strain>
    </source>
</reference>
<dbReference type="AlphaFoldDB" id="A0A0A0J9P0"/>
<protein>
    <submittedName>
        <fullName evidence="3">Oxidoreductase</fullName>
    </submittedName>
</protein>
<dbReference type="STRING" id="1385520.N802_12165"/>
<dbReference type="InterPro" id="IPR050463">
    <property type="entry name" value="Gfo/Idh/MocA_oxidrdct_glycsds"/>
</dbReference>